<keyword evidence="7" id="KW-1185">Reference proteome</keyword>
<dbReference type="GO" id="GO:0051287">
    <property type="term" value="F:NAD binding"/>
    <property type="evidence" value="ECO:0007669"/>
    <property type="project" value="InterPro"/>
</dbReference>
<dbReference type="Pfam" id="PF03446">
    <property type="entry name" value="NAD_binding_2"/>
    <property type="match status" value="1"/>
</dbReference>
<organism evidence="6 7">
    <name type="scientific">Pseudomonas abietaniphila</name>
    <dbReference type="NCBI Taxonomy" id="89065"/>
    <lineage>
        <taxon>Bacteria</taxon>
        <taxon>Pseudomonadati</taxon>
        <taxon>Pseudomonadota</taxon>
        <taxon>Gammaproteobacteria</taxon>
        <taxon>Pseudomonadales</taxon>
        <taxon>Pseudomonadaceae</taxon>
        <taxon>Pseudomonas</taxon>
    </lineage>
</organism>
<keyword evidence="2" id="KW-0520">NAD</keyword>
<accession>A0A1G8GIC2</accession>
<dbReference type="InterPro" id="IPR013328">
    <property type="entry name" value="6PGD_dom2"/>
</dbReference>
<dbReference type="GO" id="GO:0050661">
    <property type="term" value="F:NADP binding"/>
    <property type="evidence" value="ECO:0007669"/>
    <property type="project" value="InterPro"/>
</dbReference>
<dbReference type="InterPro" id="IPR051265">
    <property type="entry name" value="HIBADH-related_NP60_sf"/>
</dbReference>
<dbReference type="PIRSF" id="PIRSF000103">
    <property type="entry name" value="HIBADH"/>
    <property type="match status" value="1"/>
</dbReference>
<evidence type="ECO:0000313" key="7">
    <source>
        <dbReference type="Proteomes" id="UP000182894"/>
    </source>
</evidence>
<dbReference type="STRING" id="89065.SAMN05216605_109154"/>
<evidence type="ECO:0000256" key="2">
    <source>
        <dbReference type="ARBA" id="ARBA00023027"/>
    </source>
</evidence>
<feature type="domain" description="3-hydroxyisobutyrate dehydrogenase-like NAD-binding" evidence="5">
    <location>
        <begin position="164"/>
        <end position="281"/>
    </location>
</feature>
<dbReference type="InterPro" id="IPR029154">
    <property type="entry name" value="HIBADH-like_NADP-bd"/>
</dbReference>
<dbReference type="AlphaFoldDB" id="A0A1G8GIC2"/>
<name>A0A1G8GIC2_9PSED</name>
<dbReference type="InterPro" id="IPR015815">
    <property type="entry name" value="HIBADH-related"/>
</dbReference>
<dbReference type="InterPro" id="IPR006115">
    <property type="entry name" value="6PGDH_NADP-bd"/>
</dbReference>
<gene>
    <name evidence="6" type="ORF">SAMN05216605_109154</name>
</gene>
<sequence>MKIGFLGLGNMGQAIAANLLKGEHELRVWNRSPQASQPLVELGAKAVADPAQAFDADVVFSMLADDKALRSVLLDSGLLKQLKAPLIHVNLATIAVTFADELAELHKAQGIDYIAAPVMGRPNVAAAAQLNILAAGPEQAIDTVQPLFDLIGRKTWRLGEKASAANAMKLATNFLLVSAVEAMSEAAVLVTRHGLKSADLVDLVSNTIFTGPVYAGYGALIGERRYEPAAFKAVLGLKDVDLILAAASQVSVQMPTADMIRANLQDAVDHGQGEMDLAVLAEVAERRNPA</sequence>
<evidence type="ECO:0000256" key="1">
    <source>
        <dbReference type="ARBA" id="ARBA00023002"/>
    </source>
</evidence>
<evidence type="ECO:0000259" key="5">
    <source>
        <dbReference type="Pfam" id="PF14833"/>
    </source>
</evidence>
<dbReference type="SUPFAM" id="SSF51735">
    <property type="entry name" value="NAD(P)-binding Rossmann-fold domains"/>
    <property type="match status" value="1"/>
</dbReference>
<dbReference type="InterPro" id="IPR008927">
    <property type="entry name" value="6-PGluconate_DH-like_C_sf"/>
</dbReference>
<reference evidence="7" key="1">
    <citation type="submission" date="2016-10" db="EMBL/GenBank/DDBJ databases">
        <authorList>
            <person name="Varghese N."/>
            <person name="Submissions S."/>
        </authorList>
    </citation>
    <scope>NUCLEOTIDE SEQUENCE [LARGE SCALE GENOMIC DNA]</scope>
    <source>
        <strain evidence="7">ATCC 700689</strain>
    </source>
</reference>
<proteinExistence type="predicted"/>
<dbReference type="Gene3D" id="1.10.1040.10">
    <property type="entry name" value="N-(1-d-carboxylethyl)-l-norvaline Dehydrogenase, domain 2"/>
    <property type="match status" value="1"/>
</dbReference>
<dbReference type="OrthoDB" id="9786703at2"/>
<feature type="domain" description="6-phosphogluconate dehydrogenase NADP-binding" evidence="4">
    <location>
        <begin position="2"/>
        <end position="156"/>
    </location>
</feature>
<evidence type="ECO:0000313" key="6">
    <source>
        <dbReference type="EMBL" id="SDH94138.1"/>
    </source>
</evidence>
<dbReference type="SUPFAM" id="SSF48179">
    <property type="entry name" value="6-phosphogluconate dehydrogenase C-terminal domain-like"/>
    <property type="match status" value="1"/>
</dbReference>
<dbReference type="GO" id="GO:0016491">
    <property type="term" value="F:oxidoreductase activity"/>
    <property type="evidence" value="ECO:0007669"/>
    <property type="project" value="UniProtKB-KW"/>
</dbReference>
<protein>
    <submittedName>
        <fullName evidence="6">3-hydroxyisobutyrate dehydrogenase</fullName>
    </submittedName>
</protein>
<keyword evidence="1" id="KW-0560">Oxidoreductase</keyword>
<dbReference type="InterPro" id="IPR036291">
    <property type="entry name" value="NAD(P)-bd_dom_sf"/>
</dbReference>
<dbReference type="Pfam" id="PF14833">
    <property type="entry name" value="NAD_binding_11"/>
    <property type="match status" value="1"/>
</dbReference>
<dbReference type="PANTHER" id="PTHR43580:SF2">
    <property type="entry name" value="CYTOKINE-LIKE NUCLEAR FACTOR N-PAC"/>
    <property type="match status" value="1"/>
</dbReference>
<feature type="active site" evidence="3">
    <location>
        <position position="169"/>
    </location>
</feature>
<dbReference type="EMBL" id="FNCO01000009">
    <property type="protein sequence ID" value="SDH94138.1"/>
    <property type="molecule type" value="Genomic_DNA"/>
</dbReference>
<dbReference type="Gene3D" id="3.40.50.720">
    <property type="entry name" value="NAD(P)-binding Rossmann-like Domain"/>
    <property type="match status" value="1"/>
</dbReference>
<dbReference type="Proteomes" id="UP000182894">
    <property type="component" value="Unassembled WGS sequence"/>
</dbReference>
<evidence type="ECO:0000259" key="4">
    <source>
        <dbReference type="Pfam" id="PF03446"/>
    </source>
</evidence>
<dbReference type="PANTHER" id="PTHR43580">
    <property type="entry name" value="OXIDOREDUCTASE GLYR1-RELATED"/>
    <property type="match status" value="1"/>
</dbReference>
<evidence type="ECO:0000256" key="3">
    <source>
        <dbReference type="PIRSR" id="PIRSR000103-1"/>
    </source>
</evidence>